<proteinExistence type="predicted"/>
<keyword evidence="3" id="KW-1185">Reference proteome</keyword>
<dbReference type="Proteomes" id="UP000823775">
    <property type="component" value="Unassembled WGS sequence"/>
</dbReference>
<dbReference type="EMBL" id="JACEIK010001358">
    <property type="protein sequence ID" value="MCD7468586.1"/>
    <property type="molecule type" value="Genomic_DNA"/>
</dbReference>
<evidence type="ECO:0000256" key="1">
    <source>
        <dbReference type="SAM" id="MobiDB-lite"/>
    </source>
</evidence>
<reference evidence="2 3" key="1">
    <citation type="journal article" date="2021" name="BMC Genomics">
        <title>Datura genome reveals duplications of psychoactive alkaloid biosynthetic genes and high mutation rate following tissue culture.</title>
        <authorList>
            <person name="Rajewski A."/>
            <person name="Carter-House D."/>
            <person name="Stajich J."/>
            <person name="Litt A."/>
        </authorList>
    </citation>
    <scope>NUCLEOTIDE SEQUENCE [LARGE SCALE GENOMIC DNA]</scope>
    <source>
        <strain evidence="2">AR-01</strain>
    </source>
</reference>
<comment type="caution">
    <text evidence="2">The sequence shown here is derived from an EMBL/GenBank/DDBJ whole genome shotgun (WGS) entry which is preliminary data.</text>
</comment>
<name>A0ABS8TCP8_DATST</name>
<organism evidence="2 3">
    <name type="scientific">Datura stramonium</name>
    <name type="common">Jimsonweed</name>
    <name type="synonym">Common thornapple</name>
    <dbReference type="NCBI Taxonomy" id="4076"/>
    <lineage>
        <taxon>Eukaryota</taxon>
        <taxon>Viridiplantae</taxon>
        <taxon>Streptophyta</taxon>
        <taxon>Embryophyta</taxon>
        <taxon>Tracheophyta</taxon>
        <taxon>Spermatophyta</taxon>
        <taxon>Magnoliopsida</taxon>
        <taxon>eudicotyledons</taxon>
        <taxon>Gunneridae</taxon>
        <taxon>Pentapetalae</taxon>
        <taxon>asterids</taxon>
        <taxon>lamiids</taxon>
        <taxon>Solanales</taxon>
        <taxon>Solanaceae</taxon>
        <taxon>Solanoideae</taxon>
        <taxon>Datureae</taxon>
        <taxon>Datura</taxon>
    </lineage>
</organism>
<gene>
    <name evidence="2" type="ORF">HAX54_006946</name>
</gene>
<protein>
    <submittedName>
        <fullName evidence="2">Uncharacterized protein</fullName>
    </submittedName>
</protein>
<evidence type="ECO:0000313" key="3">
    <source>
        <dbReference type="Proteomes" id="UP000823775"/>
    </source>
</evidence>
<feature type="non-terminal residue" evidence="2">
    <location>
        <position position="53"/>
    </location>
</feature>
<accession>A0ABS8TCP8</accession>
<feature type="region of interest" description="Disordered" evidence="1">
    <location>
        <begin position="1"/>
        <end position="34"/>
    </location>
</feature>
<evidence type="ECO:0000313" key="2">
    <source>
        <dbReference type="EMBL" id="MCD7468586.1"/>
    </source>
</evidence>
<sequence length="53" mass="5782">MTRPPAPIDIGLDAPPQIDIGSNPQPRPKIRSQLETRASYKLVLGDKSRVSSL</sequence>